<evidence type="ECO:0000256" key="1">
    <source>
        <dbReference type="ARBA" id="ARBA00004117"/>
    </source>
</evidence>
<keyword evidence="8" id="KW-0975">Bacterial flagellum</keyword>
<dbReference type="NCBIfam" id="TIGR01402">
    <property type="entry name" value="fliQ"/>
    <property type="match status" value="1"/>
</dbReference>
<dbReference type="Pfam" id="PF01313">
    <property type="entry name" value="Bac_export_3"/>
    <property type="match status" value="1"/>
</dbReference>
<feature type="transmembrane region" description="Helical" evidence="9">
    <location>
        <begin position="51"/>
        <end position="70"/>
    </location>
</feature>
<evidence type="ECO:0000256" key="9">
    <source>
        <dbReference type="SAM" id="Phobius"/>
    </source>
</evidence>
<proteinExistence type="predicted"/>
<dbReference type="PANTHER" id="PTHR34040:SF2">
    <property type="entry name" value="FLAGELLAR BIOSYNTHETIC PROTEIN FLIQ"/>
    <property type="match status" value="1"/>
</dbReference>
<dbReference type="GO" id="GO:0044780">
    <property type="term" value="P:bacterial-type flagellum assembly"/>
    <property type="evidence" value="ECO:0007669"/>
    <property type="project" value="InterPro"/>
</dbReference>
<reference evidence="10" key="1">
    <citation type="submission" date="2018-05" db="EMBL/GenBank/DDBJ databases">
        <authorList>
            <person name="Lanie J.A."/>
            <person name="Ng W.-L."/>
            <person name="Kazmierczak K.M."/>
            <person name="Andrzejewski T.M."/>
            <person name="Davidsen T.M."/>
            <person name="Wayne K.J."/>
            <person name="Tettelin H."/>
            <person name="Glass J.I."/>
            <person name="Rusch D."/>
            <person name="Podicherti R."/>
            <person name="Tsui H.-C.T."/>
            <person name="Winkler M.E."/>
        </authorList>
    </citation>
    <scope>NUCLEOTIDE SEQUENCE</scope>
</reference>
<keyword evidence="6 9" id="KW-1133">Transmembrane helix</keyword>
<dbReference type="GO" id="GO:0009306">
    <property type="term" value="P:protein secretion"/>
    <property type="evidence" value="ECO:0007669"/>
    <property type="project" value="InterPro"/>
</dbReference>
<evidence type="ECO:0000256" key="2">
    <source>
        <dbReference type="ARBA" id="ARBA00004651"/>
    </source>
</evidence>
<comment type="subcellular location">
    <subcellularLocation>
        <location evidence="1">Bacterial flagellum basal body</location>
    </subcellularLocation>
    <subcellularLocation>
        <location evidence="2">Cell membrane</location>
        <topology evidence="2">Multi-pass membrane protein</topology>
    </subcellularLocation>
</comment>
<evidence type="ECO:0000256" key="3">
    <source>
        <dbReference type="ARBA" id="ARBA00021718"/>
    </source>
</evidence>
<evidence type="ECO:0000256" key="6">
    <source>
        <dbReference type="ARBA" id="ARBA00022989"/>
    </source>
</evidence>
<organism evidence="10">
    <name type="scientific">marine metagenome</name>
    <dbReference type="NCBI Taxonomy" id="408172"/>
    <lineage>
        <taxon>unclassified sequences</taxon>
        <taxon>metagenomes</taxon>
        <taxon>ecological metagenomes</taxon>
    </lineage>
</organism>
<evidence type="ECO:0000256" key="5">
    <source>
        <dbReference type="ARBA" id="ARBA00022692"/>
    </source>
</evidence>
<keyword evidence="7 9" id="KW-0472">Membrane</keyword>
<dbReference type="GO" id="GO:0005886">
    <property type="term" value="C:plasma membrane"/>
    <property type="evidence" value="ECO:0007669"/>
    <property type="project" value="UniProtKB-SubCell"/>
</dbReference>
<evidence type="ECO:0000256" key="8">
    <source>
        <dbReference type="ARBA" id="ARBA00023143"/>
    </source>
</evidence>
<dbReference type="EMBL" id="UINC01077940">
    <property type="protein sequence ID" value="SVC18535.1"/>
    <property type="molecule type" value="Genomic_DNA"/>
</dbReference>
<dbReference type="PANTHER" id="PTHR34040">
    <property type="entry name" value="FLAGELLAR BIOSYNTHETIC PROTEIN FLIQ"/>
    <property type="match status" value="1"/>
</dbReference>
<dbReference type="PRINTS" id="PR00952">
    <property type="entry name" value="TYPE3IMQPROT"/>
</dbReference>
<dbReference type="InterPro" id="IPR006305">
    <property type="entry name" value="FliQ"/>
</dbReference>
<dbReference type="InterPro" id="IPR002191">
    <property type="entry name" value="Bac_export_3"/>
</dbReference>
<gene>
    <name evidence="10" type="ORF">METZ01_LOCUS271389</name>
</gene>
<accession>A0A382K3Y5</accession>
<feature type="non-terminal residue" evidence="10">
    <location>
        <position position="1"/>
    </location>
</feature>
<dbReference type="PIRSF" id="PIRSF004669">
    <property type="entry name" value="FliQ"/>
    <property type="match status" value="1"/>
</dbReference>
<keyword evidence="5 9" id="KW-0812">Transmembrane</keyword>
<feature type="transmembrane region" description="Helical" evidence="9">
    <location>
        <begin position="16"/>
        <end position="39"/>
    </location>
</feature>
<name>A0A382K3Y5_9ZZZZ</name>
<protein>
    <recommendedName>
        <fullName evidence="3">Flagellar biosynthetic protein FliQ</fullName>
    </recommendedName>
</protein>
<dbReference type="GO" id="GO:0009425">
    <property type="term" value="C:bacterial-type flagellum basal body"/>
    <property type="evidence" value="ECO:0007669"/>
    <property type="project" value="UniProtKB-SubCell"/>
</dbReference>
<evidence type="ECO:0000313" key="10">
    <source>
        <dbReference type="EMBL" id="SVC18535.1"/>
    </source>
</evidence>
<evidence type="ECO:0000256" key="7">
    <source>
        <dbReference type="ARBA" id="ARBA00023136"/>
    </source>
</evidence>
<sequence length="89" mass="9643">VTPEYVVKLGQDTLLLVLYLGGPVLIVALVVGLAVSIFQAVTQVHEMTLTFIPKILAVGATLVIVLPWMLQRMLDFTQQLLMSIPALVG</sequence>
<evidence type="ECO:0000256" key="4">
    <source>
        <dbReference type="ARBA" id="ARBA00022475"/>
    </source>
</evidence>
<keyword evidence="4" id="KW-1003">Cell membrane</keyword>
<dbReference type="AlphaFoldDB" id="A0A382K3Y5"/>